<feature type="chain" id="PRO_5003120211" description="peptidyl-tRNA hydrolase" evidence="5">
    <location>
        <begin position="27"/>
        <end position="188"/>
    </location>
</feature>
<dbReference type="Pfam" id="PF01981">
    <property type="entry name" value="PTH2"/>
    <property type="match status" value="1"/>
</dbReference>
<dbReference type="GO" id="GO:0004045">
    <property type="term" value="F:peptidyl-tRNA hydrolase activity"/>
    <property type="evidence" value="ECO:0007669"/>
    <property type="project" value="UniProtKB-EC"/>
</dbReference>
<dbReference type="AlphaFoldDB" id="D8PN67"/>
<dbReference type="Gene3D" id="3.40.1490.10">
    <property type="entry name" value="Bit1"/>
    <property type="match status" value="1"/>
</dbReference>
<evidence type="ECO:0000256" key="3">
    <source>
        <dbReference type="ARBA" id="ARBA00038050"/>
    </source>
</evidence>
<dbReference type="RefSeq" id="XP_003037111.1">
    <property type="nucleotide sequence ID" value="XM_003037065.1"/>
</dbReference>
<accession>D8PN67</accession>
<comment type="catalytic activity">
    <reaction evidence="4">
        <text>an N-acyl-L-alpha-aminoacyl-tRNA + H2O = an N-acyl-L-amino acid + a tRNA + H(+)</text>
        <dbReference type="Rhea" id="RHEA:54448"/>
        <dbReference type="Rhea" id="RHEA-COMP:10123"/>
        <dbReference type="Rhea" id="RHEA-COMP:13883"/>
        <dbReference type="ChEBI" id="CHEBI:15377"/>
        <dbReference type="ChEBI" id="CHEBI:15378"/>
        <dbReference type="ChEBI" id="CHEBI:59874"/>
        <dbReference type="ChEBI" id="CHEBI:78442"/>
        <dbReference type="ChEBI" id="CHEBI:138191"/>
        <dbReference type="EC" id="3.1.1.29"/>
    </reaction>
</comment>
<gene>
    <name evidence="6" type="ORF">SCHCODRAFT_84073</name>
</gene>
<dbReference type="GO" id="GO:0005829">
    <property type="term" value="C:cytosol"/>
    <property type="evidence" value="ECO:0007669"/>
    <property type="project" value="TreeGrafter"/>
</dbReference>
<evidence type="ECO:0000256" key="5">
    <source>
        <dbReference type="SAM" id="SignalP"/>
    </source>
</evidence>
<sequence>MSYTTTQLSLAAAITVASLALGFVVGKSETEAEIAREVIPGSSNLASGSAAAETEAPQAIPDGDLAAVKAGYVEPCKLVLVVRTDLKLPAGKIAERCGDATLASYKTLIARNPQLVKHWERTGQAKIALKGSSQKQLEELERTAKGLNLCARAIQDDTAKDGPATVILAIGPAPVDLVNRVTGKLRLL</sequence>
<reference evidence="6 7" key="1">
    <citation type="journal article" date="2010" name="Nat. Biotechnol.">
        <title>Genome sequence of the model mushroom Schizophyllum commune.</title>
        <authorList>
            <person name="Ohm R.A."/>
            <person name="de Jong J.F."/>
            <person name="Lugones L.G."/>
            <person name="Aerts A."/>
            <person name="Kothe E."/>
            <person name="Stajich J.E."/>
            <person name="de Vries R.P."/>
            <person name="Record E."/>
            <person name="Levasseur A."/>
            <person name="Baker S.E."/>
            <person name="Bartholomew K.A."/>
            <person name="Coutinho P.M."/>
            <person name="Erdmann S."/>
            <person name="Fowler T.J."/>
            <person name="Gathman A.C."/>
            <person name="Lombard V."/>
            <person name="Henrissat B."/>
            <person name="Knabe N."/>
            <person name="Kuees U."/>
            <person name="Lilly W.W."/>
            <person name="Lindquist E."/>
            <person name="Lucas S."/>
            <person name="Magnuson J.K."/>
            <person name="Piumi F."/>
            <person name="Raudaskoski M."/>
            <person name="Salamov A."/>
            <person name="Schmutz J."/>
            <person name="Schwarze F.W.M.R."/>
            <person name="vanKuyk P.A."/>
            <person name="Horton J.S."/>
            <person name="Grigoriev I.V."/>
            <person name="Woesten H.A.B."/>
        </authorList>
    </citation>
    <scope>NUCLEOTIDE SEQUENCE [LARGE SCALE GENOMIC DNA]</scope>
    <source>
        <strain evidence="7">H4-8 / FGSC 9210</strain>
    </source>
</reference>
<dbReference type="SUPFAM" id="SSF102462">
    <property type="entry name" value="Peptidyl-tRNA hydrolase II"/>
    <property type="match status" value="1"/>
</dbReference>
<dbReference type="FunFam" id="3.40.1490.10:FF:000002">
    <property type="entry name" value="Peptidyl-tRNA hydrolase 2, mitochondrial"/>
    <property type="match status" value="1"/>
</dbReference>
<evidence type="ECO:0000313" key="6">
    <source>
        <dbReference type="EMBL" id="EFJ02209.1"/>
    </source>
</evidence>
<dbReference type="EMBL" id="GL377302">
    <property type="protein sequence ID" value="EFJ02209.1"/>
    <property type="molecule type" value="Genomic_DNA"/>
</dbReference>
<evidence type="ECO:0000256" key="2">
    <source>
        <dbReference type="ARBA" id="ARBA00022801"/>
    </source>
</evidence>
<dbReference type="EC" id="3.1.1.29" evidence="1"/>
<dbReference type="KEGG" id="scm:SCHCO_01251133"/>
<dbReference type="Proteomes" id="UP000007431">
    <property type="component" value="Unassembled WGS sequence"/>
</dbReference>
<evidence type="ECO:0000256" key="4">
    <source>
        <dbReference type="ARBA" id="ARBA00048707"/>
    </source>
</evidence>
<dbReference type="NCBIfam" id="TIGR00283">
    <property type="entry name" value="arch_pth2"/>
    <property type="match status" value="1"/>
</dbReference>
<dbReference type="VEuPathDB" id="FungiDB:SCHCODRAFT_01251133"/>
<dbReference type="InterPro" id="IPR002833">
    <property type="entry name" value="PTH2"/>
</dbReference>
<dbReference type="OMA" id="GHAAVEC"/>
<dbReference type="PANTHER" id="PTHR12649">
    <property type="entry name" value="PEPTIDYL-TRNA HYDROLASE 2"/>
    <property type="match status" value="1"/>
</dbReference>
<keyword evidence="2" id="KW-0378">Hydrolase</keyword>
<dbReference type="GeneID" id="9589719"/>
<dbReference type="PANTHER" id="PTHR12649:SF11">
    <property type="entry name" value="PEPTIDYL-TRNA HYDROLASE 2, MITOCHONDRIAL"/>
    <property type="match status" value="1"/>
</dbReference>
<dbReference type="InterPro" id="IPR023476">
    <property type="entry name" value="Pep_tRNA_hydro_II_dom_sf"/>
</dbReference>
<dbReference type="OrthoDB" id="1733656at2759"/>
<dbReference type="InParanoid" id="D8PN67"/>
<dbReference type="eggNOG" id="KOG3282">
    <property type="taxonomic scope" value="Eukaryota"/>
</dbReference>
<evidence type="ECO:0000256" key="1">
    <source>
        <dbReference type="ARBA" id="ARBA00013260"/>
    </source>
</evidence>
<protein>
    <recommendedName>
        <fullName evidence="1">peptidyl-tRNA hydrolase</fullName>
        <ecNumber evidence="1">3.1.1.29</ecNumber>
    </recommendedName>
</protein>
<feature type="signal peptide" evidence="5">
    <location>
        <begin position="1"/>
        <end position="26"/>
    </location>
</feature>
<dbReference type="HOGENOM" id="CLU_073661_0_3_1"/>
<dbReference type="FunCoup" id="D8PN67">
    <property type="interactions" value="731"/>
</dbReference>
<keyword evidence="7" id="KW-1185">Reference proteome</keyword>
<name>D8PN67_SCHCM</name>
<comment type="similarity">
    <text evidence="3">Belongs to the PTH2 family.</text>
</comment>
<organism evidence="7">
    <name type="scientific">Schizophyllum commune (strain H4-8 / FGSC 9210)</name>
    <name type="common">Split gill fungus</name>
    <dbReference type="NCBI Taxonomy" id="578458"/>
    <lineage>
        <taxon>Eukaryota</taxon>
        <taxon>Fungi</taxon>
        <taxon>Dikarya</taxon>
        <taxon>Basidiomycota</taxon>
        <taxon>Agaricomycotina</taxon>
        <taxon>Agaricomycetes</taxon>
        <taxon>Agaricomycetidae</taxon>
        <taxon>Agaricales</taxon>
        <taxon>Schizophyllaceae</taxon>
        <taxon>Schizophyllum</taxon>
    </lineage>
</organism>
<proteinExistence type="inferred from homology"/>
<evidence type="ECO:0000313" key="7">
    <source>
        <dbReference type="Proteomes" id="UP000007431"/>
    </source>
</evidence>
<keyword evidence="5" id="KW-0732">Signal</keyword>